<dbReference type="OrthoDB" id="250606at2"/>
<organism evidence="6 7">
    <name type="scientific">Marinobacterium lacunae</name>
    <dbReference type="NCBI Taxonomy" id="1232683"/>
    <lineage>
        <taxon>Bacteria</taxon>
        <taxon>Pseudomonadati</taxon>
        <taxon>Pseudomonadota</taxon>
        <taxon>Gammaproteobacteria</taxon>
        <taxon>Oceanospirillales</taxon>
        <taxon>Oceanospirillaceae</taxon>
        <taxon>Marinobacterium</taxon>
    </lineage>
</organism>
<feature type="domain" description="Periplasmic binding protein" evidence="5">
    <location>
        <begin position="27"/>
        <end position="282"/>
    </location>
</feature>
<dbReference type="InterPro" id="IPR028082">
    <property type="entry name" value="Peripla_BP_I"/>
</dbReference>
<evidence type="ECO:0000256" key="2">
    <source>
        <dbReference type="ARBA" id="ARBA00007639"/>
    </source>
</evidence>
<comment type="subcellular location">
    <subcellularLocation>
        <location evidence="1">Cell envelope</location>
    </subcellularLocation>
</comment>
<keyword evidence="7" id="KW-1185">Reference proteome</keyword>
<reference evidence="6 7" key="1">
    <citation type="submission" date="2014-04" db="EMBL/GenBank/DDBJ databases">
        <title>Marinobacterium kochiensis sp. nov., isolated from sediment sample collected from Kochi backwaters in Kerala, India.</title>
        <authorList>
            <person name="Singh A."/>
            <person name="Pinnaka A.K."/>
        </authorList>
    </citation>
    <scope>NUCLEOTIDE SEQUENCE [LARGE SCALE GENOMIC DNA]</scope>
    <source>
        <strain evidence="6 7">AK27</strain>
    </source>
</reference>
<dbReference type="EMBL" id="JMQN01000047">
    <property type="protein sequence ID" value="KEA62653.1"/>
    <property type="molecule type" value="Genomic_DNA"/>
</dbReference>
<name>A0A081FVU8_9GAMM</name>
<gene>
    <name evidence="6" type="ORF">ADIMK_3125</name>
</gene>
<dbReference type="AlphaFoldDB" id="A0A081FVU8"/>
<dbReference type="PANTHER" id="PTHR46847:SF2">
    <property type="entry name" value="ABC TRANSPORTER SUGAR-BINDING PROTEIN"/>
    <property type="match status" value="1"/>
</dbReference>
<keyword evidence="3 4" id="KW-0732">Signal</keyword>
<dbReference type="Pfam" id="PF13407">
    <property type="entry name" value="Peripla_BP_4"/>
    <property type="match status" value="1"/>
</dbReference>
<dbReference type="Proteomes" id="UP000028252">
    <property type="component" value="Unassembled WGS sequence"/>
</dbReference>
<protein>
    <submittedName>
        <fullName evidence="6">Ribose ABC transporter, periplasmic ribose-binding protein RbsB</fullName>
    </submittedName>
</protein>
<dbReference type="SUPFAM" id="SSF53822">
    <property type="entry name" value="Periplasmic binding protein-like I"/>
    <property type="match status" value="1"/>
</dbReference>
<dbReference type="Gene3D" id="3.40.50.2300">
    <property type="match status" value="2"/>
</dbReference>
<feature type="signal peptide" evidence="4">
    <location>
        <begin position="1"/>
        <end position="22"/>
    </location>
</feature>
<proteinExistence type="inferred from homology"/>
<evidence type="ECO:0000256" key="1">
    <source>
        <dbReference type="ARBA" id="ARBA00004196"/>
    </source>
</evidence>
<dbReference type="eggNOG" id="COG1879">
    <property type="taxonomic scope" value="Bacteria"/>
</dbReference>
<accession>A0A081FVU8</accession>
<evidence type="ECO:0000256" key="4">
    <source>
        <dbReference type="SAM" id="SignalP"/>
    </source>
</evidence>
<comment type="similarity">
    <text evidence="2">Belongs to the bacterial solute-binding protein 2 family.</text>
</comment>
<feature type="chain" id="PRO_5001757350" evidence="4">
    <location>
        <begin position="23"/>
        <end position="307"/>
    </location>
</feature>
<dbReference type="GO" id="GO:0030313">
    <property type="term" value="C:cell envelope"/>
    <property type="evidence" value="ECO:0007669"/>
    <property type="project" value="UniProtKB-SubCell"/>
</dbReference>
<dbReference type="PANTHER" id="PTHR46847">
    <property type="entry name" value="D-ALLOSE-BINDING PERIPLASMIC PROTEIN-RELATED"/>
    <property type="match status" value="1"/>
</dbReference>
<dbReference type="InterPro" id="IPR025997">
    <property type="entry name" value="SBP_2_dom"/>
</dbReference>
<dbReference type="RefSeq" id="WP_036190165.1">
    <property type="nucleotide sequence ID" value="NZ_JMQN01000047.1"/>
</dbReference>
<evidence type="ECO:0000259" key="5">
    <source>
        <dbReference type="Pfam" id="PF13407"/>
    </source>
</evidence>
<comment type="caution">
    <text evidence="6">The sequence shown here is derived from an EMBL/GenBank/DDBJ whole genome shotgun (WGS) entry which is preliminary data.</text>
</comment>
<sequence>MKSLAVNLLFSSLLALCLPVAAKPLSIGVSVSDLGNPYFERIARAAEQEARLQAGSEVQVQVVSSAYDRQRQTAQIDRFIADGVDLILLSAASFDGLNEPIARAHMAGIYVIAVDVRAQGADVTVTTDNRAAGALACDYLVGKLQGTGRVAIINGPPVSSVLERVNGCRDRFAQSPGIELLSMDQNGGGSFEGGFEKMTHLLTAYPRIDAVFTINDPSALGAERAANEAQRSEFVIASVDGAPQALERLPQPDTLLGATAAQFPSRIARKAIELGLRLIRGETLERDIWLIPPELITADNVGDFKQW</sequence>
<evidence type="ECO:0000313" key="7">
    <source>
        <dbReference type="Proteomes" id="UP000028252"/>
    </source>
</evidence>
<dbReference type="STRING" id="1232683.ADIMK_3125"/>
<evidence type="ECO:0000313" key="6">
    <source>
        <dbReference type="EMBL" id="KEA62653.1"/>
    </source>
</evidence>
<evidence type="ECO:0000256" key="3">
    <source>
        <dbReference type="ARBA" id="ARBA00022729"/>
    </source>
</evidence>
<dbReference type="GO" id="GO:0055085">
    <property type="term" value="P:transmembrane transport"/>
    <property type="evidence" value="ECO:0007669"/>
    <property type="project" value="UniProtKB-ARBA"/>
</dbReference>
<dbReference type="GO" id="GO:0030246">
    <property type="term" value="F:carbohydrate binding"/>
    <property type="evidence" value="ECO:0007669"/>
    <property type="project" value="UniProtKB-ARBA"/>
</dbReference>
<dbReference type="PATRIC" id="fig|1232683.4.peg.3075"/>